<accession>A0A4Y8Q4L5</accession>
<feature type="transmembrane region" description="Helical" evidence="1">
    <location>
        <begin position="36"/>
        <end position="56"/>
    </location>
</feature>
<keyword evidence="3" id="KW-1185">Reference proteome</keyword>
<dbReference type="AlphaFoldDB" id="A0A4Y8Q4L5"/>
<protein>
    <submittedName>
        <fullName evidence="2">Uncharacterized protein</fullName>
    </submittedName>
</protein>
<evidence type="ECO:0000256" key="1">
    <source>
        <dbReference type="SAM" id="Phobius"/>
    </source>
</evidence>
<evidence type="ECO:0000313" key="2">
    <source>
        <dbReference type="EMBL" id="TFE87971.1"/>
    </source>
</evidence>
<keyword evidence="1" id="KW-1133">Transmembrane helix</keyword>
<reference evidence="2 3" key="1">
    <citation type="submission" date="2017-03" db="EMBL/GenBank/DDBJ databases">
        <title>Isolation of Levoglucosan Utilizing Bacteria.</title>
        <authorList>
            <person name="Arya A.S."/>
        </authorList>
    </citation>
    <scope>NUCLEOTIDE SEQUENCE [LARGE SCALE GENOMIC DNA]</scope>
    <source>
        <strain evidence="2 3">MEC069</strain>
    </source>
</reference>
<organism evidence="2 3">
    <name type="scientific">Paenibacillus athensensis</name>
    <dbReference type="NCBI Taxonomy" id="1967502"/>
    <lineage>
        <taxon>Bacteria</taxon>
        <taxon>Bacillati</taxon>
        <taxon>Bacillota</taxon>
        <taxon>Bacilli</taxon>
        <taxon>Bacillales</taxon>
        <taxon>Paenibacillaceae</taxon>
        <taxon>Paenibacillus</taxon>
    </lineage>
</organism>
<feature type="transmembrane region" description="Helical" evidence="1">
    <location>
        <begin position="98"/>
        <end position="115"/>
    </location>
</feature>
<feature type="transmembrane region" description="Helical" evidence="1">
    <location>
        <begin position="68"/>
        <end position="86"/>
    </location>
</feature>
<sequence length="171" mass="20206">MRGGMDAYILLAVWLISITAMFFVPKERRRESHTVFLFEQMTAWLLGLIVVEAGLLEYPFRELHANRTSFTFEFIAYPMVSVYYNLYFPQRRSAWIKLLYTLAFGAGITIPELWLETHTQLIRYSGWRWYDTLGSVSLTLFSARLYRNWFLHKVQMRSVAASVKKRVTEPD</sequence>
<name>A0A4Y8Q4L5_9BACL</name>
<keyword evidence="1" id="KW-0812">Transmembrane</keyword>
<dbReference type="InterPro" id="IPR048147">
    <property type="entry name" value="CBO0543-like"/>
</dbReference>
<comment type="caution">
    <text evidence="2">The sequence shown here is derived from an EMBL/GenBank/DDBJ whole genome shotgun (WGS) entry which is preliminary data.</text>
</comment>
<keyword evidence="1" id="KW-0472">Membrane</keyword>
<evidence type="ECO:0000313" key="3">
    <source>
        <dbReference type="Proteomes" id="UP000298246"/>
    </source>
</evidence>
<dbReference type="NCBIfam" id="NF041644">
    <property type="entry name" value="CBO0543_fam"/>
    <property type="match status" value="1"/>
</dbReference>
<dbReference type="Proteomes" id="UP000298246">
    <property type="component" value="Unassembled WGS sequence"/>
</dbReference>
<proteinExistence type="predicted"/>
<feature type="transmembrane region" description="Helical" evidence="1">
    <location>
        <begin position="6"/>
        <end position="24"/>
    </location>
</feature>
<gene>
    <name evidence="2" type="ORF">B5M42_10450</name>
</gene>
<dbReference type="EMBL" id="MYFO01000011">
    <property type="protein sequence ID" value="TFE87971.1"/>
    <property type="molecule type" value="Genomic_DNA"/>
</dbReference>